<protein>
    <submittedName>
        <fullName evidence="2">Uncharacterized protein</fullName>
    </submittedName>
</protein>
<dbReference type="KEGG" id="dpl:KGM_201513"/>
<organism evidence="2 4">
    <name type="scientific">Danaus plexippus plexippus</name>
    <dbReference type="NCBI Taxonomy" id="278856"/>
    <lineage>
        <taxon>Eukaryota</taxon>
        <taxon>Metazoa</taxon>
        <taxon>Ecdysozoa</taxon>
        <taxon>Arthropoda</taxon>
        <taxon>Hexapoda</taxon>
        <taxon>Insecta</taxon>
        <taxon>Pterygota</taxon>
        <taxon>Neoptera</taxon>
        <taxon>Endopterygota</taxon>
        <taxon>Lepidoptera</taxon>
        <taxon>Glossata</taxon>
        <taxon>Ditrysia</taxon>
        <taxon>Papilionoidea</taxon>
        <taxon>Nymphalidae</taxon>
        <taxon>Danainae</taxon>
        <taxon>Danaini</taxon>
        <taxon>Danaina</taxon>
        <taxon>Danaus</taxon>
        <taxon>Danaus</taxon>
    </lineage>
</organism>
<feature type="signal peptide" evidence="1">
    <location>
        <begin position="1"/>
        <end position="18"/>
    </location>
</feature>
<evidence type="ECO:0000256" key="1">
    <source>
        <dbReference type="SAM" id="SignalP"/>
    </source>
</evidence>
<dbReference type="AlphaFoldDB" id="A0A212F0Y9"/>
<feature type="chain" id="PRO_5011084671" evidence="1">
    <location>
        <begin position="19"/>
        <end position="111"/>
    </location>
</feature>
<gene>
    <name evidence="3" type="ORF">KGM_201512</name>
    <name evidence="2" type="ORF">KGM_201513</name>
</gene>
<sequence>MYKLIIVFVVSAAVLAEGRPSLAKELVESAKSGNWDLFHELVRQQHALADWAFDFTSDVENLKPVDGANVSGHSIIVTKQWSDDGTNHSEHGEGREVINDNGQVTVRRFQI</sequence>
<keyword evidence="4" id="KW-1185">Reference proteome</keyword>
<dbReference type="EMBL" id="AGBW02010591">
    <property type="protein sequence ID" value="OWR48208.1"/>
    <property type="molecule type" value="Genomic_DNA"/>
</dbReference>
<reference evidence="2 4" key="1">
    <citation type="journal article" date="2011" name="Cell">
        <title>The monarch butterfly genome yields insights into long-distance migration.</title>
        <authorList>
            <person name="Zhan S."/>
            <person name="Merlin C."/>
            <person name="Boore J.L."/>
            <person name="Reppert S.M."/>
        </authorList>
    </citation>
    <scope>NUCLEOTIDE SEQUENCE [LARGE SCALE GENOMIC DNA]</scope>
    <source>
        <strain evidence="2">F-2</strain>
    </source>
</reference>
<evidence type="ECO:0000313" key="4">
    <source>
        <dbReference type="Proteomes" id="UP000007151"/>
    </source>
</evidence>
<keyword evidence="1" id="KW-0732">Signal</keyword>
<dbReference type="Proteomes" id="UP000007151">
    <property type="component" value="Unassembled WGS sequence"/>
</dbReference>
<proteinExistence type="predicted"/>
<evidence type="ECO:0000313" key="2">
    <source>
        <dbReference type="EMBL" id="OWR47400.1"/>
    </source>
</evidence>
<dbReference type="KEGG" id="dpl:KGM_201512"/>
<dbReference type="OrthoDB" id="6869788at2759"/>
<comment type="caution">
    <text evidence="2">The sequence shown here is derived from an EMBL/GenBank/DDBJ whole genome shotgun (WGS) entry which is preliminary data.</text>
</comment>
<accession>A0A212F0Y9</accession>
<evidence type="ECO:0000313" key="3">
    <source>
        <dbReference type="EMBL" id="OWR48208.1"/>
    </source>
</evidence>
<name>A0A212F0Y9_DANPL</name>
<reference evidence="2" key="2">
    <citation type="submission" date="2012-10" db="EMBL/GenBank/DDBJ databases">
        <title>MonarchBase: the monarch butterfly genome database.</title>
        <authorList>
            <person name="Zhan S."/>
            <person name="Reppert S.M."/>
        </authorList>
    </citation>
    <scope>NUCLEOTIDE SEQUENCE</scope>
    <source>
        <strain evidence="2">F-2</strain>
    </source>
</reference>
<dbReference type="EMBL" id="AGBW02011009">
    <property type="protein sequence ID" value="OWR47400.1"/>
    <property type="molecule type" value="Genomic_DNA"/>
</dbReference>